<dbReference type="GO" id="GO:0009808">
    <property type="term" value="P:lignin metabolic process"/>
    <property type="evidence" value="ECO:0007669"/>
    <property type="project" value="TreeGrafter"/>
</dbReference>
<gene>
    <name evidence="10" type="ORF">B296_00001469</name>
</gene>
<proteinExistence type="inferred from homology"/>
<dbReference type="PANTHER" id="PTHR47948">
    <property type="entry name" value="TRANS-CINNAMATE 4-MONOOXYGENASE"/>
    <property type="match status" value="1"/>
</dbReference>
<evidence type="ECO:0000256" key="6">
    <source>
        <dbReference type="ARBA" id="ARBA00023002"/>
    </source>
</evidence>
<name>A0A427AY10_ENSVE</name>
<dbReference type="GO" id="GO:0046872">
    <property type="term" value="F:metal ion binding"/>
    <property type="evidence" value="ECO:0007669"/>
    <property type="project" value="UniProtKB-KW"/>
</dbReference>
<feature type="region of interest" description="Disordered" evidence="9">
    <location>
        <begin position="13"/>
        <end position="84"/>
    </location>
</feature>
<dbReference type="GO" id="GO:0016020">
    <property type="term" value="C:membrane"/>
    <property type="evidence" value="ECO:0007669"/>
    <property type="project" value="UniProtKB-SubCell"/>
</dbReference>
<sequence>MRLKTCAGVYCNSTPSLEAPRHGARPPKPSLPPGCRQGGPPLQQAVVTTPSSPATMSPPRERSWSTPGWSPTTPPYGGSLRGPARAQRFLEEEAEVEPSGNDFRYLPLGAGRWSCPRIVLALPIIGKSGQFSLQIMMHSTAVCKPTVSRPQVGYVSAFKQTLWWWADAVGPQPIKRQCSAELASISTPEMRPRLRPDPVHLGLLLGLLLLCHRAGASIHEYYNGAFIPRSNSFFFHGGSEGLYASAEVNITAPASDGNSFIQ</sequence>
<organism evidence="10 11">
    <name type="scientific">Ensete ventricosum</name>
    <name type="common">Abyssinian banana</name>
    <name type="synonym">Musa ensete</name>
    <dbReference type="NCBI Taxonomy" id="4639"/>
    <lineage>
        <taxon>Eukaryota</taxon>
        <taxon>Viridiplantae</taxon>
        <taxon>Streptophyta</taxon>
        <taxon>Embryophyta</taxon>
        <taxon>Tracheophyta</taxon>
        <taxon>Spermatophyta</taxon>
        <taxon>Magnoliopsida</taxon>
        <taxon>Liliopsida</taxon>
        <taxon>Zingiberales</taxon>
        <taxon>Musaceae</taxon>
        <taxon>Ensete</taxon>
    </lineage>
</organism>
<accession>A0A427AY10</accession>
<keyword evidence="4" id="KW-0349">Heme</keyword>
<evidence type="ECO:0000313" key="11">
    <source>
        <dbReference type="Proteomes" id="UP000287651"/>
    </source>
</evidence>
<evidence type="ECO:0000256" key="2">
    <source>
        <dbReference type="ARBA" id="ARBA00004370"/>
    </source>
</evidence>
<keyword evidence="7" id="KW-0408">Iron</keyword>
<evidence type="ECO:0000256" key="8">
    <source>
        <dbReference type="ARBA" id="ARBA00023033"/>
    </source>
</evidence>
<reference evidence="10 11" key="1">
    <citation type="journal article" date="2014" name="Agronomy (Basel)">
        <title>A Draft Genome Sequence for Ensete ventricosum, the Drought-Tolerant Tree Against Hunger.</title>
        <authorList>
            <person name="Harrison J."/>
            <person name="Moore K.A."/>
            <person name="Paszkiewicz K."/>
            <person name="Jones T."/>
            <person name="Grant M."/>
            <person name="Ambacheew D."/>
            <person name="Muzemil S."/>
            <person name="Studholme D.J."/>
        </authorList>
    </citation>
    <scope>NUCLEOTIDE SEQUENCE [LARGE SCALE GENOMIC DNA]</scope>
</reference>
<keyword evidence="6" id="KW-0560">Oxidoreductase</keyword>
<keyword evidence="8" id="KW-0503">Monooxygenase</keyword>
<comment type="cofactor">
    <cofactor evidence="1">
        <name>heme</name>
        <dbReference type="ChEBI" id="CHEBI:30413"/>
    </cofactor>
</comment>
<dbReference type="Proteomes" id="UP000287651">
    <property type="component" value="Unassembled WGS sequence"/>
</dbReference>
<evidence type="ECO:0000256" key="4">
    <source>
        <dbReference type="ARBA" id="ARBA00022617"/>
    </source>
</evidence>
<evidence type="ECO:0000313" key="10">
    <source>
        <dbReference type="EMBL" id="RRT81152.1"/>
    </source>
</evidence>
<evidence type="ECO:0000256" key="1">
    <source>
        <dbReference type="ARBA" id="ARBA00001971"/>
    </source>
</evidence>
<comment type="subcellular location">
    <subcellularLocation>
        <location evidence="2">Membrane</location>
    </subcellularLocation>
</comment>
<dbReference type="PANTHER" id="PTHR47948:SF1">
    <property type="entry name" value="TRANS-CINNAMATE 4-MONOOXYGENASE"/>
    <property type="match status" value="1"/>
</dbReference>
<dbReference type="GO" id="GO:0016710">
    <property type="term" value="F:trans-cinnamate 4-monooxygenase activity"/>
    <property type="evidence" value="ECO:0007669"/>
    <property type="project" value="TreeGrafter"/>
</dbReference>
<evidence type="ECO:0000256" key="7">
    <source>
        <dbReference type="ARBA" id="ARBA00023004"/>
    </source>
</evidence>
<comment type="similarity">
    <text evidence="3">Belongs to the cytochrome P450 family.</text>
</comment>
<evidence type="ECO:0000256" key="3">
    <source>
        <dbReference type="ARBA" id="ARBA00010617"/>
    </source>
</evidence>
<feature type="compositionally biased region" description="Low complexity" evidence="9">
    <location>
        <begin position="48"/>
        <end position="78"/>
    </location>
</feature>
<evidence type="ECO:0000256" key="9">
    <source>
        <dbReference type="SAM" id="MobiDB-lite"/>
    </source>
</evidence>
<dbReference type="EMBL" id="AMZH03000981">
    <property type="protein sequence ID" value="RRT81152.1"/>
    <property type="molecule type" value="Genomic_DNA"/>
</dbReference>
<protein>
    <submittedName>
        <fullName evidence="10">Uncharacterized protein</fullName>
    </submittedName>
</protein>
<dbReference type="AlphaFoldDB" id="A0A427AY10"/>
<comment type="caution">
    <text evidence="10">The sequence shown here is derived from an EMBL/GenBank/DDBJ whole genome shotgun (WGS) entry which is preliminary data.</text>
</comment>
<keyword evidence="5" id="KW-0479">Metal-binding</keyword>
<evidence type="ECO:0000256" key="5">
    <source>
        <dbReference type="ARBA" id="ARBA00022723"/>
    </source>
</evidence>